<proteinExistence type="predicted"/>
<dbReference type="InterPro" id="IPR011990">
    <property type="entry name" value="TPR-like_helical_dom_sf"/>
</dbReference>
<dbReference type="Gene3D" id="1.25.40.10">
    <property type="entry name" value="Tetratricopeptide repeat domain"/>
    <property type="match status" value="1"/>
</dbReference>
<dbReference type="InterPro" id="IPR006597">
    <property type="entry name" value="Sel1-like"/>
</dbReference>
<keyword evidence="2" id="KW-1185">Reference proteome</keyword>
<dbReference type="EMBL" id="AP025516">
    <property type="protein sequence ID" value="BDD87149.1"/>
    <property type="molecule type" value="Genomic_DNA"/>
</dbReference>
<organism evidence="1 2">
    <name type="scientific">Desulfofustis limnaeus</name>
    <dbReference type="NCBI Taxonomy" id="2740163"/>
    <lineage>
        <taxon>Bacteria</taxon>
        <taxon>Pseudomonadati</taxon>
        <taxon>Thermodesulfobacteriota</taxon>
        <taxon>Desulfobulbia</taxon>
        <taxon>Desulfobulbales</taxon>
        <taxon>Desulfocapsaceae</taxon>
        <taxon>Desulfofustis</taxon>
    </lineage>
</organism>
<dbReference type="SUPFAM" id="SSF81901">
    <property type="entry name" value="HCP-like"/>
    <property type="match status" value="1"/>
</dbReference>
<sequence length="269" mass="29254">MMKVGTIWVLMARSTAVLVVLVGLWGAAAEAADAADEGRATALKNKAKLAYWGVGERQDYRRALQLYEQAAALGDVEASYLAGGMYYTGKGAPRNLFKAFTYLDYAASQGQSSTDAQRALAQFYLLGTVVPQNYAKAAEWYETAAAAGDPEAEVELGVLLFAGRGVEQDYERAYELFQRAAYRNNQLAQYNLGIMWFTGNGVPQLDLTKAYAWFSVAAGNGLADAAQARDYVAGTLNESELNRGQAEASRIFIELQRQRLPAAAADEPR</sequence>
<dbReference type="RefSeq" id="WP_284154187.1">
    <property type="nucleotide sequence ID" value="NZ_AP025516.1"/>
</dbReference>
<evidence type="ECO:0000313" key="1">
    <source>
        <dbReference type="EMBL" id="BDD87149.1"/>
    </source>
</evidence>
<dbReference type="PANTHER" id="PTHR43628:SF1">
    <property type="entry name" value="CHITIN SYNTHASE REGULATORY FACTOR 2-RELATED"/>
    <property type="match status" value="1"/>
</dbReference>
<dbReference type="InterPro" id="IPR052945">
    <property type="entry name" value="Mitotic_Regulator"/>
</dbReference>
<dbReference type="Proteomes" id="UP000830055">
    <property type="component" value="Chromosome"/>
</dbReference>
<dbReference type="PANTHER" id="PTHR43628">
    <property type="entry name" value="ACTIVATOR OF C KINASE PROTEIN 1-RELATED"/>
    <property type="match status" value="1"/>
</dbReference>
<protein>
    <recommendedName>
        <fullName evidence="3">Sel1 repeat family protein</fullName>
    </recommendedName>
</protein>
<gene>
    <name evidence="1" type="ORF">DPPLL_15140</name>
</gene>
<reference evidence="1 2" key="1">
    <citation type="submission" date="2022-01" db="EMBL/GenBank/DDBJ databases">
        <title>Desulfofustis limnae sp. nov., a novel mesophilic sulfate-reducing bacterium isolated from marsh soil.</title>
        <authorList>
            <person name="Watanabe M."/>
            <person name="Takahashi A."/>
            <person name="Kojima H."/>
            <person name="Fukui M."/>
        </authorList>
    </citation>
    <scope>NUCLEOTIDE SEQUENCE [LARGE SCALE GENOMIC DNA]</scope>
    <source>
        <strain evidence="1 2">PPLL</strain>
    </source>
</reference>
<dbReference type="Pfam" id="PF08238">
    <property type="entry name" value="Sel1"/>
    <property type="match status" value="5"/>
</dbReference>
<dbReference type="SMART" id="SM00671">
    <property type="entry name" value="SEL1"/>
    <property type="match status" value="5"/>
</dbReference>
<name>A0ABN6M743_9BACT</name>
<evidence type="ECO:0008006" key="3">
    <source>
        <dbReference type="Google" id="ProtNLM"/>
    </source>
</evidence>
<accession>A0ABN6M743</accession>
<evidence type="ECO:0000313" key="2">
    <source>
        <dbReference type="Proteomes" id="UP000830055"/>
    </source>
</evidence>